<dbReference type="GO" id="GO:0005640">
    <property type="term" value="C:nuclear outer membrane"/>
    <property type="evidence" value="ECO:0007669"/>
    <property type="project" value="UniProtKB-SubCell"/>
</dbReference>
<organism evidence="7 8">
    <name type="scientific">Mycena metata</name>
    <dbReference type="NCBI Taxonomy" id="1033252"/>
    <lineage>
        <taxon>Eukaryota</taxon>
        <taxon>Fungi</taxon>
        <taxon>Dikarya</taxon>
        <taxon>Basidiomycota</taxon>
        <taxon>Agaricomycotina</taxon>
        <taxon>Agaricomycetes</taxon>
        <taxon>Agaricomycetidae</taxon>
        <taxon>Agaricales</taxon>
        <taxon>Marasmiineae</taxon>
        <taxon>Mycenaceae</taxon>
        <taxon>Mycena</taxon>
    </lineage>
</organism>
<dbReference type="PANTHER" id="PTHR12265:SF30">
    <property type="entry name" value="TRANSMEMBRANE PROTEIN 53"/>
    <property type="match status" value="1"/>
</dbReference>
<evidence type="ECO:0000256" key="5">
    <source>
        <dbReference type="ARBA" id="ARBA00023242"/>
    </source>
</evidence>
<comment type="caution">
    <text evidence="7">The sequence shown here is derived from an EMBL/GenBank/DDBJ whole genome shotgun (WGS) entry which is preliminary data.</text>
</comment>
<keyword evidence="8" id="KW-1185">Reference proteome</keyword>
<comment type="subcellular location">
    <subcellularLocation>
        <location evidence="6">Nucleus outer membrane</location>
        <topology evidence="6">Single-pass membrane protein</topology>
    </subcellularLocation>
</comment>
<keyword evidence="2" id="KW-0812">Transmembrane</keyword>
<evidence type="ECO:0000256" key="1">
    <source>
        <dbReference type="ARBA" id="ARBA00007387"/>
    </source>
</evidence>
<name>A0AAD7I077_9AGAR</name>
<evidence type="ECO:0000313" key="8">
    <source>
        <dbReference type="Proteomes" id="UP001215598"/>
    </source>
</evidence>
<accession>A0AAD7I077</accession>
<evidence type="ECO:0000256" key="3">
    <source>
        <dbReference type="ARBA" id="ARBA00022989"/>
    </source>
</evidence>
<proteinExistence type="inferred from homology"/>
<dbReference type="Pfam" id="PF05705">
    <property type="entry name" value="DUF829"/>
    <property type="match status" value="1"/>
</dbReference>
<dbReference type="SUPFAM" id="SSF53474">
    <property type="entry name" value="alpha/beta-Hydrolases"/>
    <property type="match status" value="1"/>
</dbReference>
<dbReference type="EMBL" id="JARKIB010000147">
    <property type="protein sequence ID" value="KAJ7732139.1"/>
    <property type="molecule type" value="Genomic_DNA"/>
</dbReference>
<dbReference type="InterPro" id="IPR029058">
    <property type="entry name" value="AB_hydrolase_fold"/>
</dbReference>
<evidence type="ECO:0000256" key="2">
    <source>
        <dbReference type="ARBA" id="ARBA00022692"/>
    </source>
</evidence>
<dbReference type="InterPro" id="IPR008547">
    <property type="entry name" value="DUF829_TMEM53"/>
</dbReference>
<gene>
    <name evidence="7" type="ORF">B0H16DRAFT_1893125</name>
</gene>
<reference evidence="7" key="1">
    <citation type="submission" date="2023-03" db="EMBL/GenBank/DDBJ databases">
        <title>Massive genome expansion in bonnet fungi (Mycena s.s.) driven by repeated elements and novel gene families across ecological guilds.</title>
        <authorList>
            <consortium name="Lawrence Berkeley National Laboratory"/>
            <person name="Harder C.B."/>
            <person name="Miyauchi S."/>
            <person name="Viragh M."/>
            <person name="Kuo A."/>
            <person name="Thoen E."/>
            <person name="Andreopoulos B."/>
            <person name="Lu D."/>
            <person name="Skrede I."/>
            <person name="Drula E."/>
            <person name="Henrissat B."/>
            <person name="Morin E."/>
            <person name="Kohler A."/>
            <person name="Barry K."/>
            <person name="LaButti K."/>
            <person name="Morin E."/>
            <person name="Salamov A."/>
            <person name="Lipzen A."/>
            <person name="Mereny Z."/>
            <person name="Hegedus B."/>
            <person name="Baldrian P."/>
            <person name="Stursova M."/>
            <person name="Weitz H."/>
            <person name="Taylor A."/>
            <person name="Grigoriev I.V."/>
            <person name="Nagy L.G."/>
            <person name="Martin F."/>
            <person name="Kauserud H."/>
        </authorList>
    </citation>
    <scope>NUCLEOTIDE SEQUENCE</scope>
    <source>
        <strain evidence="7">CBHHK182m</strain>
    </source>
</reference>
<evidence type="ECO:0000256" key="6">
    <source>
        <dbReference type="ARBA" id="ARBA00034303"/>
    </source>
</evidence>
<evidence type="ECO:0008006" key="9">
    <source>
        <dbReference type="Google" id="ProtNLM"/>
    </source>
</evidence>
<dbReference type="Proteomes" id="UP001215598">
    <property type="component" value="Unassembled WGS sequence"/>
</dbReference>
<dbReference type="AlphaFoldDB" id="A0AAD7I077"/>
<keyword evidence="3" id="KW-1133">Transmembrane helix</keyword>
<keyword evidence="4" id="KW-0472">Membrane</keyword>
<evidence type="ECO:0000313" key="7">
    <source>
        <dbReference type="EMBL" id="KAJ7732139.1"/>
    </source>
</evidence>
<protein>
    <recommendedName>
        <fullName evidence="9">Indole-diterpene biosynthesis protein PaxU</fullName>
    </recommendedName>
</protein>
<comment type="similarity">
    <text evidence="1">Belongs to the TMEM53 family.</text>
</comment>
<dbReference type="PANTHER" id="PTHR12265">
    <property type="entry name" value="TRANSMEMBRANE PROTEIN 53"/>
    <property type="match status" value="1"/>
</dbReference>
<evidence type="ECO:0000256" key="4">
    <source>
        <dbReference type="ARBA" id="ARBA00023136"/>
    </source>
</evidence>
<keyword evidence="5" id="KW-0539">Nucleus</keyword>
<sequence length="281" mass="31072">MVSPAEPFTPLGRHAYIQVPTADSVPSSLTDPTVVIIFGWMSAKLSHLHKYTAIYREIWPGATIILVRSHLSVFWSPPSVLKARFKPVIEVLTALGCLEKRQRILTHTFSNGGAFHLKEFAKMFPSTAAADGPRPSSAFIIDSAPGGDTLAKLMLAVVSPIKNVWIGRLVQCAVVIIYGLWWIVGHLLRQPNPIQAMMNALQNPRVVPWIDGCTPRLYVYSKADVMVPWADIEEHAAQSASQGLPVQRLCFEKSPHVAHARVYPEAYWTAVKNTWDAACNA</sequence>